<dbReference type="AlphaFoldDB" id="A0A0A1NC13"/>
<dbReference type="NCBIfam" id="NF007746">
    <property type="entry name" value="PRK10426.1"/>
    <property type="match status" value="1"/>
</dbReference>
<dbReference type="InterPro" id="IPR052990">
    <property type="entry name" value="Sulfoquinovosidase_GH31"/>
</dbReference>
<dbReference type="InterPro" id="IPR011013">
    <property type="entry name" value="Gal_mutarotase_sf_dom"/>
</dbReference>
<feature type="domain" description="Glycoside hydrolase family 31 N-terminal" evidence="4">
    <location>
        <begin position="97"/>
        <end position="252"/>
    </location>
</feature>
<dbReference type="CDD" id="cd06594">
    <property type="entry name" value="GH31_glucosidase_YihQ"/>
    <property type="match status" value="1"/>
</dbReference>
<dbReference type="Gene3D" id="3.20.20.80">
    <property type="entry name" value="Glycosidases"/>
    <property type="match status" value="1"/>
</dbReference>
<evidence type="ECO:0000256" key="1">
    <source>
        <dbReference type="ARBA" id="ARBA00007806"/>
    </source>
</evidence>
<keyword evidence="2" id="KW-0378">Hydrolase</keyword>
<evidence type="ECO:0000259" key="3">
    <source>
        <dbReference type="Pfam" id="PF01055"/>
    </source>
</evidence>
<dbReference type="PANTHER" id="PTHR46959:SF2">
    <property type="entry name" value="SULFOQUINOVOSIDASE"/>
    <property type="match status" value="1"/>
</dbReference>
<dbReference type="InterPro" id="IPR000322">
    <property type="entry name" value="Glyco_hydro_31_TIM"/>
</dbReference>
<dbReference type="SUPFAM" id="SSF51445">
    <property type="entry name" value="(Trans)glycosidases"/>
    <property type="match status" value="1"/>
</dbReference>
<dbReference type="InterPro" id="IPR044112">
    <property type="entry name" value="YihQ_TIM-like"/>
</dbReference>
<evidence type="ECO:0008006" key="8">
    <source>
        <dbReference type="Google" id="ProtNLM"/>
    </source>
</evidence>
<evidence type="ECO:0000313" key="6">
    <source>
        <dbReference type="EMBL" id="ORE16527.1"/>
    </source>
</evidence>
<dbReference type="SUPFAM" id="SSF74650">
    <property type="entry name" value="Galactose mutarotase-like"/>
    <property type="match status" value="1"/>
</dbReference>
<dbReference type="InterPro" id="IPR017853">
    <property type="entry name" value="GH"/>
</dbReference>
<dbReference type="EMBL" id="KV921383">
    <property type="protein sequence ID" value="ORE16527.1"/>
    <property type="molecule type" value="Genomic_DNA"/>
</dbReference>
<dbReference type="InterPro" id="IPR048395">
    <property type="entry name" value="Glyco_hydro_31_C"/>
</dbReference>
<dbReference type="Gene3D" id="2.60.40.1760">
    <property type="entry name" value="glycosyl hydrolase (family 31)"/>
    <property type="match status" value="1"/>
</dbReference>
<feature type="domain" description="Glycosyl hydrolase family 31 C-terminal" evidence="5">
    <location>
        <begin position="656"/>
        <end position="744"/>
    </location>
</feature>
<evidence type="ECO:0000313" key="7">
    <source>
        <dbReference type="Proteomes" id="UP000242381"/>
    </source>
</evidence>
<evidence type="ECO:0000259" key="4">
    <source>
        <dbReference type="Pfam" id="PF13802"/>
    </source>
</evidence>
<proteinExistence type="inferred from homology"/>
<dbReference type="InterPro" id="IPR025887">
    <property type="entry name" value="Glyco_hydro_31_N_dom"/>
</dbReference>
<dbReference type="Gene3D" id="2.60.40.1180">
    <property type="entry name" value="Golgi alpha-mannosidase II"/>
    <property type="match status" value="1"/>
</dbReference>
<sequence>MWSSVAKTLGLTSPEEYVKPRLSIGNAVAHQEFSIGHFKIQVDPEAIALVVKNGNGRVIWKSIHNEPFLSSTIGTDDIITEGNGVFKVTERNERSTRIQTITKVEKTDKDTIKIHGGLGAKLVLPTHMDYVFTFKEISHRQLQFDVQVTHRDPSMKDFRRLILTYESRPEEHFYGFGEQFSYVSLKGQKVPILVREQGDGTGSAPAATIKETAFNMFGGNTDNFATYASIPQYITSDVRCLFLENSEYMSFDLTELDRVSIRIESDHIKGRILDGKTMLDLLTDYTLYTGRMLHLPDWTSEGFIAGIQGGKEKVKDVIKRLKEKEIPLAAVCIEDWTGQRTLHAGRGIQFSRQWWNWESDDEQYPGWDSFVYELESDNIRVLSYVNPCLSNISGKGKFKKNLYAEAQDKEYLVKSTQTSSSDAKALSLKFGLNLEAGLLDLTNPDARDWFKNVLKEQVWSSGISGMMVDFGEQLPYDPSTIILHSNEPSSSYHNHYPEDWAALHHELIKELGKEEDSLCFFRSGYLHSPQYMNLFWAGRQNVTWDQHQGIKSAVIGMLSSGFSGFSVTHCDVGGYNTVVNNIPGFKMLRSKELLLRWMELAAFTAVFRTTEGIIPSMNSQFYDNDDTYAHLAHTIKLFTTIKDYRKQVLKEAYEKGWPLMRHPVLYYPNDKIARELTYQEFLLGSSLLVAPVLSPSASYVKVYFPKDAQDVLWRHIWTGKYYPGDGTYKAIDAPLGQPAVFVKEPRDDDGLLNDLLNYATTYYQQRARPPANK</sequence>
<comment type="similarity">
    <text evidence="1 2">Belongs to the glycosyl hydrolase 31 family.</text>
</comment>
<dbReference type="CDD" id="cd14752">
    <property type="entry name" value="GH31_N"/>
    <property type="match status" value="1"/>
</dbReference>
<dbReference type="GO" id="GO:0030246">
    <property type="term" value="F:carbohydrate binding"/>
    <property type="evidence" value="ECO:0007669"/>
    <property type="project" value="InterPro"/>
</dbReference>
<gene>
    <name evidence="6" type="ORF">BCV71DRAFT_228056</name>
</gene>
<protein>
    <recommendedName>
        <fullName evidence="8">Glycoside hydrolase family 31 N-terminal domain-containing protein</fullName>
    </recommendedName>
</protein>
<dbReference type="InterPro" id="IPR013780">
    <property type="entry name" value="Glyco_hydro_b"/>
</dbReference>
<dbReference type="GO" id="GO:0004553">
    <property type="term" value="F:hydrolase activity, hydrolyzing O-glycosyl compounds"/>
    <property type="evidence" value="ECO:0007669"/>
    <property type="project" value="InterPro"/>
</dbReference>
<name>A0A0A1NC13_RHIZD</name>
<dbReference type="Proteomes" id="UP000242381">
    <property type="component" value="Unassembled WGS sequence"/>
</dbReference>
<dbReference type="Pfam" id="PF21365">
    <property type="entry name" value="Glyco_hydro_31_3rd"/>
    <property type="match status" value="1"/>
</dbReference>
<dbReference type="Pfam" id="PF01055">
    <property type="entry name" value="Glyco_hydro_31_2nd"/>
    <property type="match status" value="1"/>
</dbReference>
<dbReference type="GO" id="GO:0005975">
    <property type="term" value="P:carbohydrate metabolic process"/>
    <property type="evidence" value="ECO:0007669"/>
    <property type="project" value="InterPro"/>
</dbReference>
<evidence type="ECO:0000259" key="5">
    <source>
        <dbReference type="Pfam" id="PF21365"/>
    </source>
</evidence>
<dbReference type="SUPFAM" id="SSF51011">
    <property type="entry name" value="Glycosyl hydrolase domain"/>
    <property type="match status" value="1"/>
</dbReference>
<keyword evidence="2" id="KW-0326">Glycosidase</keyword>
<reference evidence="6 7" key="1">
    <citation type="journal article" date="2016" name="Proc. Natl. Acad. Sci. U.S.A.">
        <title>Lipid metabolic changes in an early divergent fungus govern the establishment of a mutualistic symbiosis with endobacteria.</title>
        <authorList>
            <person name="Lastovetsky O.A."/>
            <person name="Gaspar M.L."/>
            <person name="Mondo S.J."/>
            <person name="LaButti K.M."/>
            <person name="Sandor L."/>
            <person name="Grigoriev I.V."/>
            <person name="Henry S.A."/>
            <person name="Pawlowska T.E."/>
        </authorList>
    </citation>
    <scope>NUCLEOTIDE SEQUENCE [LARGE SCALE GENOMIC DNA]</scope>
    <source>
        <strain evidence="6 7">ATCC 11559</strain>
    </source>
</reference>
<dbReference type="PANTHER" id="PTHR46959">
    <property type="entry name" value="SULFOQUINOVOSIDASE"/>
    <property type="match status" value="1"/>
</dbReference>
<dbReference type="Pfam" id="PF13802">
    <property type="entry name" value="Gal_mutarotas_2"/>
    <property type="match status" value="1"/>
</dbReference>
<evidence type="ECO:0000256" key="2">
    <source>
        <dbReference type="RuleBase" id="RU361185"/>
    </source>
</evidence>
<accession>A0A0A1NC13</accession>
<organism evidence="6 7">
    <name type="scientific">Rhizopus microsporus</name>
    <dbReference type="NCBI Taxonomy" id="58291"/>
    <lineage>
        <taxon>Eukaryota</taxon>
        <taxon>Fungi</taxon>
        <taxon>Fungi incertae sedis</taxon>
        <taxon>Mucoromycota</taxon>
        <taxon>Mucoromycotina</taxon>
        <taxon>Mucoromycetes</taxon>
        <taxon>Mucorales</taxon>
        <taxon>Mucorineae</taxon>
        <taxon>Rhizopodaceae</taxon>
        <taxon>Rhizopus</taxon>
    </lineage>
</organism>
<dbReference type="OMA" id="FMTDFGE"/>
<feature type="domain" description="Glycoside hydrolase family 31 TIM barrel" evidence="3">
    <location>
        <begin position="310"/>
        <end position="633"/>
    </location>
</feature>
<dbReference type="VEuPathDB" id="FungiDB:BCV72DRAFT_259699"/>